<feature type="domain" description="Mce/MlaD" evidence="9">
    <location>
        <begin position="175"/>
        <end position="247"/>
    </location>
</feature>
<dbReference type="InterPro" id="IPR051800">
    <property type="entry name" value="PqiA-PqiB_transport"/>
</dbReference>
<keyword evidence="5 8" id="KW-1133">Transmembrane helix</keyword>
<dbReference type="PANTHER" id="PTHR30462">
    <property type="entry name" value="INTERMEMBRANE TRANSPORT PROTEIN PQIB-RELATED"/>
    <property type="match status" value="1"/>
</dbReference>
<gene>
    <name evidence="10" type="ORF">EDC35_101139</name>
</gene>
<evidence type="ECO:0000256" key="6">
    <source>
        <dbReference type="ARBA" id="ARBA00023136"/>
    </source>
</evidence>
<dbReference type="GO" id="GO:0005886">
    <property type="term" value="C:plasma membrane"/>
    <property type="evidence" value="ECO:0007669"/>
    <property type="project" value="UniProtKB-SubCell"/>
</dbReference>
<proteinExistence type="predicted"/>
<sequence length="572" mass="61763">MSETANNPSVVSRQPSDDPVEPLPQAVVRARGDFSLVWLIPLVAVVIGGWLAVKTFAERGPVINIEFKTASGLAAGQTKVKFKDVDVGQVTAINVSADLKTVIVTAELKPGFAEFLTENTRFWVERPRVTLSGVSGLDTLLSGAFIALDPGTEGQARRDFKGLEEPPLFTTAEPGQRFILRSPTLGSLNIGAPVAYRQIQVGQVVGYALDADGQAVSIEIFVSSPHDRLVSANTRFWNASGIDFSLSAAGISVDTQSLLSVLIGGVSFDTPETIDAARPAEPPVAAVTGSEPPLFHLYSSREAAYAKTYSRKERYLLFFSGSVRGLSIGAPVMLKGIDIGRVLDIQLQFNVADDQFQIPVLIEVEPDRIAIQGDERLEETQMVNRLVDSGLRGQLKSGSLLTGQLYVDLDVYPEAKTEKVAHYGGYQVIPTLPAQLEALTTKLTNILDKLETIPLDQIGRDLAETAAGANALVNAPELKQSIVELEGTLAAVRATAGQLNDRVAPELVETLRQTTVAFRSMDQTIAASSPTMIEMERMFREISAASRSLRLLTDYLERHPEALLQGKGRAGR</sequence>
<comment type="caution">
    <text evidence="10">The sequence shown here is derived from an EMBL/GenBank/DDBJ whole genome shotgun (WGS) entry which is preliminary data.</text>
</comment>
<evidence type="ECO:0000256" key="2">
    <source>
        <dbReference type="ARBA" id="ARBA00022475"/>
    </source>
</evidence>
<accession>A0A4R3N6R8</accession>
<evidence type="ECO:0000256" key="1">
    <source>
        <dbReference type="ARBA" id="ARBA00004533"/>
    </source>
</evidence>
<evidence type="ECO:0000313" key="10">
    <source>
        <dbReference type="EMBL" id="TCT23826.1"/>
    </source>
</evidence>
<keyword evidence="6 8" id="KW-0472">Membrane</keyword>
<dbReference type="EMBL" id="SMAO01000001">
    <property type="protein sequence ID" value="TCT23826.1"/>
    <property type="molecule type" value="Genomic_DNA"/>
</dbReference>
<dbReference type="InterPro" id="IPR003399">
    <property type="entry name" value="Mce/MlaD"/>
</dbReference>
<dbReference type="Proteomes" id="UP000295717">
    <property type="component" value="Unassembled WGS sequence"/>
</dbReference>
<evidence type="ECO:0000259" key="9">
    <source>
        <dbReference type="Pfam" id="PF02470"/>
    </source>
</evidence>
<keyword evidence="2" id="KW-1003">Cell membrane</keyword>
<feature type="domain" description="Mce/MlaD" evidence="9">
    <location>
        <begin position="321"/>
        <end position="410"/>
    </location>
</feature>
<reference evidence="10 11" key="1">
    <citation type="submission" date="2019-03" db="EMBL/GenBank/DDBJ databases">
        <title>Genomic Encyclopedia of Type Strains, Phase IV (KMG-IV): sequencing the most valuable type-strain genomes for metagenomic binning, comparative biology and taxonomic classification.</title>
        <authorList>
            <person name="Goeker M."/>
        </authorList>
    </citation>
    <scope>NUCLEOTIDE SEQUENCE [LARGE SCALE GENOMIC DNA]</scope>
    <source>
        <strain evidence="10 11">DSM 13587</strain>
    </source>
</reference>
<dbReference type="Pfam" id="PF02470">
    <property type="entry name" value="MlaD"/>
    <property type="match status" value="3"/>
</dbReference>
<feature type="domain" description="Mce/MlaD" evidence="9">
    <location>
        <begin position="60"/>
        <end position="151"/>
    </location>
</feature>
<dbReference type="PANTHER" id="PTHR30462:SF2">
    <property type="entry name" value="INTERMEMBRANE TRANSPORT PROTEIN PQIB"/>
    <property type="match status" value="1"/>
</dbReference>
<comment type="subcellular location">
    <subcellularLocation>
        <location evidence="1">Cell inner membrane</location>
    </subcellularLocation>
</comment>
<keyword evidence="4 8" id="KW-0812">Transmembrane</keyword>
<feature type="transmembrane region" description="Helical" evidence="8">
    <location>
        <begin position="34"/>
        <end position="53"/>
    </location>
</feature>
<dbReference type="AlphaFoldDB" id="A0A4R3N6R8"/>
<evidence type="ECO:0000313" key="11">
    <source>
        <dbReference type="Proteomes" id="UP000295717"/>
    </source>
</evidence>
<evidence type="ECO:0000256" key="7">
    <source>
        <dbReference type="SAM" id="MobiDB-lite"/>
    </source>
</evidence>
<evidence type="ECO:0000256" key="3">
    <source>
        <dbReference type="ARBA" id="ARBA00022519"/>
    </source>
</evidence>
<dbReference type="RefSeq" id="WP_132974926.1">
    <property type="nucleotide sequence ID" value="NZ_SMAO01000001.1"/>
</dbReference>
<evidence type="ECO:0000256" key="4">
    <source>
        <dbReference type="ARBA" id="ARBA00022692"/>
    </source>
</evidence>
<feature type="region of interest" description="Disordered" evidence="7">
    <location>
        <begin position="1"/>
        <end position="21"/>
    </location>
</feature>
<name>A0A4R3N6R8_9GAMM</name>
<feature type="compositionally biased region" description="Polar residues" evidence="7">
    <location>
        <begin position="1"/>
        <end position="14"/>
    </location>
</feature>
<evidence type="ECO:0000256" key="5">
    <source>
        <dbReference type="ARBA" id="ARBA00022989"/>
    </source>
</evidence>
<evidence type="ECO:0000256" key="8">
    <source>
        <dbReference type="SAM" id="Phobius"/>
    </source>
</evidence>
<keyword evidence="3" id="KW-0997">Cell inner membrane</keyword>
<organism evidence="10 11">
    <name type="scientific">Thiobaca trueperi</name>
    <dbReference type="NCBI Taxonomy" id="127458"/>
    <lineage>
        <taxon>Bacteria</taxon>
        <taxon>Pseudomonadati</taxon>
        <taxon>Pseudomonadota</taxon>
        <taxon>Gammaproteobacteria</taxon>
        <taxon>Chromatiales</taxon>
        <taxon>Chromatiaceae</taxon>
        <taxon>Thiobaca</taxon>
    </lineage>
</organism>
<protein>
    <submittedName>
        <fullName evidence="10">Paraquat-inducible protein B</fullName>
    </submittedName>
</protein>
<dbReference type="OrthoDB" id="9806984at2"/>
<keyword evidence="11" id="KW-1185">Reference proteome</keyword>